<evidence type="ECO:0000313" key="3">
    <source>
        <dbReference type="Proteomes" id="UP000257076"/>
    </source>
</evidence>
<dbReference type="Gene3D" id="3.20.20.190">
    <property type="entry name" value="Phosphatidylinositol (PI) phosphodiesterase"/>
    <property type="match status" value="1"/>
</dbReference>
<protein>
    <submittedName>
        <fullName evidence="2">Glycerophosphoryl diester phosphodiesterase</fullName>
    </submittedName>
</protein>
<dbReference type="EMBL" id="QUMW01000017">
    <property type="protein sequence ID" value="REG20608.1"/>
    <property type="molecule type" value="Genomic_DNA"/>
</dbReference>
<accession>A0A3E0AQX6</accession>
<dbReference type="GO" id="GO:0006629">
    <property type="term" value="P:lipid metabolic process"/>
    <property type="evidence" value="ECO:0007669"/>
    <property type="project" value="InterPro"/>
</dbReference>
<evidence type="ECO:0000313" key="2">
    <source>
        <dbReference type="EMBL" id="REG20608.1"/>
    </source>
</evidence>
<organism evidence="2 3">
    <name type="scientific">Jeotgalicoccus halotolerans</name>
    <dbReference type="NCBI Taxonomy" id="157227"/>
    <lineage>
        <taxon>Bacteria</taxon>
        <taxon>Bacillati</taxon>
        <taxon>Bacillota</taxon>
        <taxon>Bacilli</taxon>
        <taxon>Bacillales</taxon>
        <taxon>Staphylococcaceae</taxon>
        <taxon>Jeotgalicoccus</taxon>
    </lineage>
</organism>
<sequence>MVIVFAHRGAESIAPENTEAAFRTAVEHGARAIELDVQLTKDEVPVVVHDYKLKRYNKDAKLAVNQYTFDELQTIDVGKYFNAEFAGAKIPSLQKILQSMPEDLLLNIEIKNSPVPHAGIEKQVADLANQYYNLENIIVSSFDHTALLRIAECNPDIRLGFLMHYPMINTGKYVNMTGLNAVSVHPNKKITDAAFIEECHKYNLKVYPYTVKSQKEADRLIEIGADGFFTSLETLYEIN</sequence>
<reference evidence="2 3" key="1">
    <citation type="submission" date="2018-08" db="EMBL/GenBank/DDBJ databases">
        <title>Genomic Encyclopedia of Type Strains, Phase IV (KMG-IV): sequencing the most valuable type-strain genomes for metagenomic binning, comparative biology and taxonomic classification.</title>
        <authorList>
            <person name="Goeker M."/>
        </authorList>
    </citation>
    <scope>NUCLEOTIDE SEQUENCE [LARGE SCALE GENOMIC DNA]</scope>
    <source>
        <strain evidence="2 3">DSM 17274</strain>
    </source>
</reference>
<dbReference type="GO" id="GO:0008081">
    <property type="term" value="F:phosphoric diester hydrolase activity"/>
    <property type="evidence" value="ECO:0007669"/>
    <property type="project" value="InterPro"/>
</dbReference>
<feature type="domain" description="GP-PDE" evidence="1">
    <location>
        <begin position="2"/>
        <end position="239"/>
    </location>
</feature>
<dbReference type="Pfam" id="PF03009">
    <property type="entry name" value="GDPD"/>
    <property type="match status" value="1"/>
</dbReference>
<dbReference type="PROSITE" id="PS50007">
    <property type="entry name" value="PIPLC_X_DOMAIN"/>
    <property type="match status" value="1"/>
</dbReference>
<dbReference type="PANTHER" id="PTHR46211:SF1">
    <property type="entry name" value="GLYCEROPHOSPHODIESTER PHOSPHODIESTERASE, CYTOPLASMIC"/>
    <property type="match status" value="1"/>
</dbReference>
<dbReference type="RefSeq" id="WP_115886077.1">
    <property type="nucleotide sequence ID" value="NZ_CBCSHX010000009.1"/>
</dbReference>
<dbReference type="AlphaFoldDB" id="A0A3E0AQX6"/>
<comment type="caution">
    <text evidence="2">The sequence shown here is derived from an EMBL/GenBank/DDBJ whole genome shotgun (WGS) entry which is preliminary data.</text>
</comment>
<dbReference type="OrthoDB" id="384721at2"/>
<name>A0A3E0AQX6_9STAP</name>
<evidence type="ECO:0000259" key="1">
    <source>
        <dbReference type="PROSITE" id="PS51704"/>
    </source>
</evidence>
<dbReference type="PANTHER" id="PTHR46211">
    <property type="entry name" value="GLYCEROPHOSPHORYL DIESTER PHOSPHODIESTERASE"/>
    <property type="match status" value="1"/>
</dbReference>
<dbReference type="Proteomes" id="UP000257076">
    <property type="component" value="Unassembled WGS sequence"/>
</dbReference>
<gene>
    <name evidence="2" type="ORF">DFR63_2325</name>
</gene>
<dbReference type="SUPFAM" id="SSF51695">
    <property type="entry name" value="PLC-like phosphodiesterases"/>
    <property type="match status" value="1"/>
</dbReference>
<dbReference type="InterPro" id="IPR017946">
    <property type="entry name" value="PLC-like_Pdiesterase_TIM-brl"/>
</dbReference>
<proteinExistence type="predicted"/>
<keyword evidence="3" id="KW-1185">Reference proteome</keyword>
<dbReference type="PROSITE" id="PS51704">
    <property type="entry name" value="GP_PDE"/>
    <property type="match status" value="1"/>
</dbReference>
<dbReference type="InterPro" id="IPR030395">
    <property type="entry name" value="GP_PDE_dom"/>
</dbReference>